<feature type="transmembrane region" description="Helical" evidence="1">
    <location>
        <begin position="6"/>
        <end position="25"/>
    </location>
</feature>
<feature type="transmembrane region" description="Helical" evidence="1">
    <location>
        <begin position="182"/>
        <end position="210"/>
    </location>
</feature>
<gene>
    <name evidence="2" type="ORF">IPH26_18275</name>
</gene>
<keyword evidence="1" id="KW-1133">Transmembrane helix</keyword>
<feature type="transmembrane region" description="Helical" evidence="1">
    <location>
        <begin position="66"/>
        <end position="91"/>
    </location>
</feature>
<comment type="caution">
    <text evidence="2">The sequence shown here is derived from an EMBL/GenBank/DDBJ whole genome shotgun (WGS) entry which is preliminary data.</text>
</comment>
<dbReference type="PANTHER" id="PTHR31881">
    <property type="match status" value="1"/>
</dbReference>
<dbReference type="Proteomes" id="UP000807785">
    <property type="component" value="Unassembled WGS sequence"/>
</dbReference>
<dbReference type="Pfam" id="PF04654">
    <property type="entry name" value="DUF599"/>
    <property type="match status" value="1"/>
</dbReference>
<sequence length="252" mass="28471">MPNIPAIDLLVLAWFVSCWAGYALFAKRRARRTASLVVAMRIYRRQWFRNMLAHENRIGDIGGMNALLSAATFFASSSMLILGGLVALLGAPERAIDIVADLPFTHRDSEAIWRIKIITLIVVFVYAFFKFSWSIRQFNFCAILIGAAPRTDNPDEHDDFVGTMTSVASFASEHFNQGLRAFYFALAALAWFLNPWLFVLASALVVFVLYRREFHSPTLYALTRPSSITQALHLPEHVLDELRRGARKVDEG</sequence>
<reference evidence="2" key="1">
    <citation type="submission" date="2020-10" db="EMBL/GenBank/DDBJ databases">
        <title>Connecting structure to function with the recovery of over 1000 high-quality activated sludge metagenome-assembled genomes encoding full-length rRNA genes using long-read sequencing.</title>
        <authorList>
            <person name="Singleton C.M."/>
            <person name="Petriglieri F."/>
            <person name="Kristensen J.M."/>
            <person name="Kirkegaard R.H."/>
            <person name="Michaelsen T.Y."/>
            <person name="Andersen M.H."/>
            <person name="Karst S.M."/>
            <person name="Dueholm M.S."/>
            <person name="Nielsen P.H."/>
            <person name="Albertsen M."/>
        </authorList>
    </citation>
    <scope>NUCLEOTIDE SEQUENCE</scope>
    <source>
        <strain evidence="2">Bjer_18-Q3-R1-45_BAT3C.347</strain>
    </source>
</reference>
<protein>
    <submittedName>
        <fullName evidence="2">DUF599 family protein</fullName>
    </submittedName>
</protein>
<evidence type="ECO:0000256" key="1">
    <source>
        <dbReference type="SAM" id="Phobius"/>
    </source>
</evidence>
<evidence type="ECO:0000313" key="2">
    <source>
        <dbReference type="EMBL" id="MBK6974792.1"/>
    </source>
</evidence>
<dbReference type="EMBL" id="JADJEV010000004">
    <property type="protein sequence ID" value="MBK6974792.1"/>
    <property type="molecule type" value="Genomic_DNA"/>
</dbReference>
<feature type="transmembrane region" description="Helical" evidence="1">
    <location>
        <begin position="111"/>
        <end position="129"/>
    </location>
</feature>
<keyword evidence="1" id="KW-0472">Membrane</keyword>
<proteinExistence type="predicted"/>
<name>A0A9D7EBZ6_9PROT</name>
<organism evidence="2 3">
    <name type="scientific">Candidatus Methylophosphatis roskildensis</name>
    <dbReference type="NCBI Taxonomy" id="2899263"/>
    <lineage>
        <taxon>Bacteria</taxon>
        <taxon>Pseudomonadati</taxon>
        <taxon>Pseudomonadota</taxon>
        <taxon>Betaproteobacteria</taxon>
        <taxon>Nitrosomonadales</taxon>
        <taxon>Sterolibacteriaceae</taxon>
        <taxon>Candidatus Methylophosphatis</taxon>
    </lineage>
</organism>
<accession>A0A9D7EBZ6</accession>
<keyword evidence="1" id="KW-0812">Transmembrane</keyword>
<evidence type="ECO:0000313" key="3">
    <source>
        <dbReference type="Proteomes" id="UP000807785"/>
    </source>
</evidence>
<dbReference type="PANTHER" id="PTHR31881:SF6">
    <property type="entry name" value="OS09G0494600 PROTEIN"/>
    <property type="match status" value="1"/>
</dbReference>
<dbReference type="AlphaFoldDB" id="A0A9D7EBZ6"/>
<dbReference type="InterPro" id="IPR006747">
    <property type="entry name" value="DUF599"/>
</dbReference>